<dbReference type="AlphaFoldDB" id="A0A1Q3EIX9"/>
<keyword evidence="1" id="KW-0812">Transmembrane</keyword>
<keyword evidence="3" id="KW-1185">Reference proteome</keyword>
<name>A0A1Q3EIX9_LENED</name>
<keyword evidence="1" id="KW-0472">Membrane</keyword>
<evidence type="ECO:0000313" key="2">
    <source>
        <dbReference type="EMBL" id="GAW07177.1"/>
    </source>
</evidence>
<protein>
    <submittedName>
        <fullName evidence="2">Uncharacterized protein</fullName>
    </submittedName>
</protein>
<dbReference type="EMBL" id="BDGU01000407">
    <property type="protein sequence ID" value="GAW07177.1"/>
    <property type="molecule type" value="Genomic_DNA"/>
</dbReference>
<evidence type="ECO:0000256" key="1">
    <source>
        <dbReference type="SAM" id="Phobius"/>
    </source>
</evidence>
<comment type="caution">
    <text evidence="2">The sequence shown here is derived from an EMBL/GenBank/DDBJ whole genome shotgun (WGS) entry which is preliminary data.</text>
</comment>
<reference evidence="2 3" key="1">
    <citation type="submission" date="2016-08" db="EMBL/GenBank/DDBJ databases">
        <authorList>
            <consortium name="Lentinula edodes genome sequencing consortium"/>
            <person name="Sakamoto Y."/>
            <person name="Nakade K."/>
            <person name="Sato S."/>
            <person name="Yoshida Y."/>
            <person name="Miyazaki K."/>
            <person name="Natsume S."/>
            <person name="Konno N."/>
        </authorList>
    </citation>
    <scope>NUCLEOTIDE SEQUENCE [LARGE SCALE GENOMIC DNA]</scope>
    <source>
        <strain evidence="2 3">NBRC 111202</strain>
    </source>
</reference>
<evidence type="ECO:0000313" key="3">
    <source>
        <dbReference type="Proteomes" id="UP000188533"/>
    </source>
</evidence>
<accession>A0A1Q3EIX9</accession>
<keyword evidence="1" id="KW-1133">Transmembrane helix</keyword>
<feature type="transmembrane region" description="Helical" evidence="1">
    <location>
        <begin position="55"/>
        <end position="73"/>
    </location>
</feature>
<reference evidence="2 3" key="2">
    <citation type="submission" date="2017-02" db="EMBL/GenBank/DDBJ databases">
        <title>A genome survey and senescence transcriptome analysis in Lentinula edodes.</title>
        <authorList>
            <person name="Sakamoto Y."/>
            <person name="Nakade K."/>
            <person name="Sato S."/>
            <person name="Yoshida Y."/>
            <person name="Miyazaki K."/>
            <person name="Natsume S."/>
            <person name="Konno N."/>
        </authorList>
    </citation>
    <scope>NUCLEOTIDE SEQUENCE [LARGE SCALE GENOMIC DNA]</scope>
    <source>
        <strain evidence="2 3">NBRC 111202</strain>
    </source>
</reference>
<dbReference type="Proteomes" id="UP000188533">
    <property type="component" value="Unassembled WGS sequence"/>
</dbReference>
<organism evidence="2 3">
    <name type="scientific">Lentinula edodes</name>
    <name type="common">Shiitake mushroom</name>
    <name type="synonym">Lentinus edodes</name>
    <dbReference type="NCBI Taxonomy" id="5353"/>
    <lineage>
        <taxon>Eukaryota</taxon>
        <taxon>Fungi</taxon>
        <taxon>Dikarya</taxon>
        <taxon>Basidiomycota</taxon>
        <taxon>Agaricomycotina</taxon>
        <taxon>Agaricomycetes</taxon>
        <taxon>Agaricomycetidae</taxon>
        <taxon>Agaricales</taxon>
        <taxon>Marasmiineae</taxon>
        <taxon>Omphalotaceae</taxon>
        <taxon>Lentinula</taxon>
    </lineage>
</organism>
<gene>
    <name evidence="2" type="ORF">LENED_009153</name>
</gene>
<proteinExistence type="predicted"/>
<sequence length="157" mass="17064">MKMTPNHSKELRFFSAERNDSLPVCVACPLPMTQDKIRYKLYHRPRLNANANMKLTYTLAILLSAISVARATFFCAVCPATIVHNGITTAFLHATEEEENTVECVYLESDNDIPICDYFNSDGVLLIGTTGAACPSTVPLNAFAGTGTCIAADSQPV</sequence>